<organism evidence="3 4">
    <name type="scientific">Tetraparma gracilis</name>
    <dbReference type="NCBI Taxonomy" id="2962635"/>
    <lineage>
        <taxon>Eukaryota</taxon>
        <taxon>Sar</taxon>
        <taxon>Stramenopiles</taxon>
        <taxon>Ochrophyta</taxon>
        <taxon>Bolidophyceae</taxon>
        <taxon>Parmales</taxon>
        <taxon>Triparmaceae</taxon>
        <taxon>Tetraparma</taxon>
    </lineage>
</organism>
<sequence length="327" mass="36075">MEHCSITLQAPKRRLTMTQDEKDGIRRERNRAHARKTRERKKLRLEALTIEYRIQKQTGEQYRHQLRARHTAQILLNLHGSAEEFSDSHRDLVDGSRAVEPVPLQPGTGSLACDQEKFDSLSGRKRNMSLSHEARMSIRRERNKMHAKATRERKKAFLEAMELAIEKVSEENAILAGLLGNEAPSIMSIMTSKKNEQLRELYGEEEGSDLSPHPNYDYDDASSGDDAPFDPLNPRARKRAKTDPEYPGADVSGSEEASPAFGGKDGTLRAGQLEAMLLLSRAGGEMAPAAPVSEDGSGWAAEKDAKVAFQGSPVSSASDSDDGGFSS</sequence>
<accession>A0ABQ6N228</accession>
<gene>
    <name evidence="3" type="ORF">TeGR_g6481</name>
</gene>
<dbReference type="InterPro" id="IPR004827">
    <property type="entry name" value="bZIP"/>
</dbReference>
<feature type="domain" description="BZIP" evidence="2">
    <location>
        <begin position="131"/>
        <end position="192"/>
    </location>
</feature>
<evidence type="ECO:0000313" key="4">
    <source>
        <dbReference type="Proteomes" id="UP001165060"/>
    </source>
</evidence>
<proteinExistence type="predicted"/>
<evidence type="ECO:0000313" key="3">
    <source>
        <dbReference type="EMBL" id="GMI38372.1"/>
    </source>
</evidence>
<feature type="compositionally biased region" description="Basic residues" evidence="1">
    <location>
        <begin position="28"/>
        <end position="39"/>
    </location>
</feature>
<keyword evidence="4" id="KW-1185">Reference proteome</keyword>
<dbReference type="EMBL" id="BRYB01002027">
    <property type="protein sequence ID" value="GMI38372.1"/>
    <property type="molecule type" value="Genomic_DNA"/>
</dbReference>
<feature type="domain" description="BZIP" evidence="2">
    <location>
        <begin position="18"/>
        <end position="79"/>
    </location>
</feature>
<dbReference type="SUPFAM" id="SSF57959">
    <property type="entry name" value="Leucine zipper domain"/>
    <property type="match status" value="2"/>
</dbReference>
<reference evidence="3 4" key="1">
    <citation type="journal article" date="2023" name="Commun. Biol.">
        <title>Genome analysis of Parmales, the sister group of diatoms, reveals the evolutionary specialization of diatoms from phago-mixotrophs to photoautotrophs.</title>
        <authorList>
            <person name="Ban H."/>
            <person name="Sato S."/>
            <person name="Yoshikawa S."/>
            <person name="Yamada K."/>
            <person name="Nakamura Y."/>
            <person name="Ichinomiya M."/>
            <person name="Sato N."/>
            <person name="Blanc-Mathieu R."/>
            <person name="Endo H."/>
            <person name="Kuwata A."/>
            <person name="Ogata H."/>
        </authorList>
    </citation>
    <scope>NUCLEOTIDE SEQUENCE [LARGE SCALE GENOMIC DNA]</scope>
</reference>
<evidence type="ECO:0000259" key="2">
    <source>
        <dbReference type="SMART" id="SM00338"/>
    </source>
</evidence>
<protein>
    <recommendedName>
        <fullName evidence="2">BZIP domain-containing protein</fullName>
    </recommendedName>
</protein>
<feature type="region of interest" description="Disordered" evidence="1">
    <location>
        <begin position="203"/>
        <end position="267"/>
    </location>
</feature>
<feature type="region of interest" description="Disordered" evidence="1">
    <location>
        <begin position="17"/>
        <end position="39"/>
    </location>
</feature>
<comment type="caution">
    <text evidence="3">The sequence shown here is derived from an EMBL/GenBank/DDBJ whole genome shotgun (WGS) entry which is preliminary data.</text>
</comment>
<dbReference type="SMART" id="SM00338">
    <property type="entry name" value="BRLZ"/>
    <property type="match status" value="2"/>
</dbReference>
<evidence type="ECO:0000256" key="1">
    <source>
        <dbReference type="SAM" id="MobiDB-lite"/>
    </source>
</evidence>
<name>A0ABQ6N228_9STRA</name>
<dbReference type="Gene3D" id="1.20.5.170">
    <property type="match status" value="1"/>
</dbReference>
<dbReference type="InterPro" id="IPR046347">
    <property type="entry name" value="bZIP_sf"/>
</dbReference>
<dbReference type="Proteomes" id="UP001165060">
    <property type="component" value="Unassembled WGS sequence"/>
</dbReference>